<dbReference type="EMBL" id="DSVL01000065">
    <property type="protein sequence ID" value="HFH28293.1"/>
    <property type="molecule type" value="Genomic_DNA"/>
</dbReference>
<sequence>MDTLLDALQEGRLFELPENDKTHALQFLAHIIEAFPQIPTGTDIVGNVMAREASMNTALGKGWACPHARLEFEEDLMCVIGWSPTGIDYGSPDGKPISLITMYLVPSNQRNHYLREVSLLAKVISTSPEISKLASLKELNDVRNYLLDLIAASKETAGPDARARMIRLQAKSATVSQPVQDLSNLVVEALEIITSPGQKPLVLTQNQELLSYVEAISSLAEKLESDGFYQNGRWRIIRRNTAVYQGNRIVYDCLAISSK</sequence>
<evidence type="ECO:0000313" key="2">
    <source>
        <dbReference type="EMBL" id="HFH28293.1"/>
    </source>
</evidence>
<dbReference type="InterPro" id="IPR016152">
    <property type="entry name" value="PTrfase/Anion_transptr"/>
</dbReference>
<accession>A0A7C3E7G1</accession>
<dbReference type="Gene3D" id="3.40.930.10">
    <property type="entry name" value="Mannitol-specific EII, Chain A"/>
    <property type="match status" value="1"/>
</dbReference>
<keyword evidence="2" id="KW-0813">Transport</keyword>
<comment type="caution">
    <text evidence="2">The sequence shown here is derived from an EMBL/GenBank/DDBJ whole genome shotgun (WGS) entry which is preliminary data.</text>
</comment>
<dbReference type="InterPro" id="IPR051541">
    <property type="entry name" value="PTS_SugarTrans_NitroReg"/>
</dbReference>
<dbReference type="Pfam" id="PF00359">
    <property type="entry name" value="PTS_EIIA_2"/>
    <property type="match status" value="1"/>
</dbReference>
<protein>
    <submittedName>
        <fullName evidence="2">PTS sugar transporter subunit IIA</fullName>
    </submittedName>
</protein>
<dbReference type="PANTHER" id="PTHR47738:SF1">
    <property type="entry name" value="NITROGEN REGULATORY PROTEIN"/>
    <property type="match status" value="1"/>
</dbReference>
<dbReference type="PANTHER" id="PTHR47738">
    <property type="entry name" value="PTS SYSTEM FRUCTOSE-LIKE EIIA COMPONENT-RELATED"/>
    <property type="match status" value="1"/>
</dbReference>
<dbReference type="OMA" id="WACPHAR"/>
<dbReference type="SUPFAM" id="SSF55804">
    <property type="entry name" value="Phoshotransferase/anion transport protein"/>
    <property type="match status" value="1"/>
</dbReference>
<keyword evidence="2" id="KW-0762">Sugar transport</keyword>
<feature type="domain" description="PTS EIIA type-2" evidence="1">
    <location>
        <begin position="3"/>
        <end position="149"/>
    </location>
</feature>
<evidence type="ECO:0000259" key="1">
    <source>
        <dbReference type="PROSITE" id="PS51094"/>
    </source>
</evidence>
<name>A0A7C3E7G1_9SPIR</name>
<gene>
    <name evidence="2" type="ORF">ENS59_02110</name>
</gene>
<proteinExistence type="predicted"/>
<reference evidence="2" key="1">
    <citation type="journal article" date="2020" name="mSystems">
        <title>Genome- and Community-Level Interaction Insights into Carbon Utilization and Element Cycling Functions of Hydrothermarchaeota in Hydrothermal Sediment.</title>
        <authorList>
            <person name="Zhou Z."/>
            <person name="Liu Y."/>
            <person name="Xu W."/>
            <person name="Pan J."/>
            <person name="Luo Z.H."/>
            <person name="Li M."/>
        </authorList>
    </citation>
    <scope>NUCLEOTIDE SEQUENCE [LARGE SCALE GENOMIC DNA]</scope>
    <source>
        <strain evidence="2">SpSt-503</strain>
    </source>
</reference>
<dbReference type="PROSITE" id="PS51094">
    <property type="entry name" value="PTS_EIIA_TYPE_2"/>
    <property type="match status" value="1"/>
</dbReference>
<dbReference type="GO" id="GO:0030295">
    <property type="term" value="F:protein kinase activator activity"/>
    <property type="evidence" value="ECO:0007669"/>
    <property type="project" value="TreeGrafter"/>
</dbReference>
<organism evidence="2">
    <name type="scientific">Gracilinema caldarium</name>
    <dbReference type="NCBI Taxonomy" id="215591"/>
    <lineage>
        <taxon>Bacteria</taxon>
        <taxon>Pseudomonadati</taxon>
        <taxon>Spirochaetota</taxon>
        <taxon>Spirochaetia</taxon>
        <taxon>Spirochaetales</taxon>
        <taxon>Breznakiellaceae</taxon>
        <taxon>Gracilinema</taxon>
    </lineage>
</organism>
<dbReference type="InterPro" id="IPR002178">
    <property type="entry name" value="PTS_EIIA_type-2_dom"/>
</dbReference>
<dbReference type="AlphaFoldDB" id="A0A7C3E7G1"/>